<protein>
    <submittedName>
        <fullName evidence="1">Uncharacterized protein</fullName>
    </submittedName>
</protein>
<dbReference type="EMBL" id="JBHSLF010000051">
    <property type="protein sequence ID" value="MFC5345593.1"/>
    <property type="molecule type" value="Genomic_DNA"/>
</dbReference>
<accession>A0ABW0FZ56</accession>
<comment type="caution">
    <text evidence="1">The sequence shown here is derived from an EMBL/GenBank/DDBJ whole genome shotgun (WGS) entry which is preliminary data.</text>
</comment>
<dbReference type="Proteomes" id="UP001596152">
    <property type="component" value="Unassembled WGS sequence"/>
</dbReference>
<sequence>MTIRERIEHSLSDEPGQTASDLATLLFDDGRATSRLQFPLAVLLSRGRIRREGDGGLRDPHRYFLEDDGTSAQRSRLSFRVDEAA</sequence>
<proteinExistence type="predicted"/>
<reference evidence="2" key="1">
    <citation type="journal article" date="2019" name="Int. J. Syst. Evol. Microbiol.">
        <title>The Global Catalogue of Microorganisms (GCM) 10K type strain sequencing project: providing services to taxonomists for standard genome sequencing and annotation.</title>
        <authorList>
            <consortium name="The Broad Institute Genomics Platform"/>
            <consortium name="The Broad Institute Genome Sequencing Center for Infectious Disease"/>
            <person name="Wu L."/>
            <person name="Ma J."/>
        </authorList>
    </citation>
    <scope>NUCLEOTIDE SEQUENCE [LARGE SCALE GENOMIC DNA]</scope>
    <source>
        <strain evidence="2">JCM 12125</strain>
    </source>
</reference>
<gene>
    <name evidence="1" type="ORF">ACFPIE_16880</name>
</gene>
<evidence type="ECO:0000313" key="2">
    <source>
        <dbReference type="Proteomes" id="UP001596152"/>
    </source>
</evidence>
<evidence type="ECO:0000313" key="1">
    <source>
        <dbReference type="EMBL" id="MFC5345593.1"/>
    </source>
</evidence>
<name>A0ABW0FZ56_9CAUL</name>
<dbReference type="RefSeq" id="WP_374036643.1">
    <property type="nucleotide sequence ID" value="NZ_CP169082.1"/>
</dbReference>
<keyword evidence="2" id="KW-1185">Reference proteome</keyword>
<organism evidence="1 2">
    <name type="scientific">Brevundimonas staleyi</name>
    <dbReference type="NCBI Taxonomy" id="74326"/>
    <lineage>
        <taxon>Bacteria</taxon>
        <taxon>Pseudomonadati</taxon>
        <taxon>Pseudomonadota</taxon>
        <taxon>Alphaproteobacteria</taxon>
        <taxon>Caulobacterales</taxon>
        <taxon>Caulobacteraceae</taxon>
        <taxon>Brevundimonas</taxon>
    </lineage>
</organism>